<evidence type="ECO:0000313" key="5">
    <source>
        <dbReference type="Proteomes" id="UP001319180"/>
    </source>
</evidence>
<organism evidence="4 5">
    <name type="scientific">Dawidia soli</name>
    <dbReference type="NCBI Taxonomy" id="2782352"/>
    <lineage>
        <taxon>Bacteria</taxon>
        <taxon>Pseudomonadati</taxon>
        <taxon>Bacteroidota</taxon>
        <taxon>Cytophagia</taxon>
        <taxon>Cytophagales</taxon>
        <taxon>Chryseotaleaceae</taxon>
        <taxon>Dawidia</taxon>
    </lineage>
</organism>
<dbReference type="GO" id="GO:0007059">
    <property type="term" value="P:chromosome segregation"/>
    <property type="evidence" value="ECO:0007669"/>
    <property type="project" value="UniProtKB-UniRule"/>
</dbReference>
<dbReference type="GO" id="GO:0051301">
    <property type="term" value="P:cell division"/>
    <property type="evidence" value="ECO:0007669"/>
    <property type="project" value="UniProtKB-KW"/>
</dbReference>
<comment type="subcellular location">
    <subcellularLocation>
        <location evidence="2">Cytoplasm</location>
    </subcellularLocation>
    <text evidence="2">Associated with two foci at the outer edges of the nucleoid region in young cells, and at four foci within both cell halves in older cells.</text>
</comment>
<evidence type="ECO:0000313" key="4">
    <source>
        <dbReference type="EMBL" id="MBT1685281.1"/>
    </source>
</evidence>
<keyword evidence="2" id="KW-0963">Cytoplasm</keyword>
<dbReference type="Gene3D" id="6.10.250.2410">
    <property type="match status" value="1"/>
</dbReference>
<proteinExistence type="inferred from homology"/>
<reference evidence="4 5" key="1">
    <citation type="submission" date="2021-05" db="EMBL/GenBank/DDBJ databases">
        <title>A Polyphasic approach of four new species of the genus Ohtaekwangia: Ohtaekwangia histidinii sp. nov., Ohtaekwangia cretensis sp. nov., Ohtaekwangia indiensis sp. nov., Ohtaekwangia reichenbachii sp. nov. from diverse environment.</title>
        <authorList>
            <person name="Octaviana S."/>
        </authorList>
    </citation>
    <scope>NUCLEOTIDE SEQUENCE [LARGE SCALE GENOMIC DNA]</scope>
    <source>
        <strain evidence="4 5">PWU37</strain>
    </source>
</reference>
<dbReference type="InterPro" id="IPR003768">
    <property type="entry name" value="ScpA"/>
</dbReference>
<comment type="function">
    <text evidence="2">Participates in chromosomal partition during cell division. May act via the formation of a condensin-like complex containing Smc and ScpB that pull DNA away from mid-cell into both cell halves.</text>
</comment>
<evidence type="ECO:0000256" key="3">
    <source>
        <dbReference type="SAM" id="MobiDB-lite"/>
    </source>
</evidence>
<gene>
    <name evidence="2" type="primary">scpA</name>
    <name evidence="4" type="ORF">KK078_01875</name>
</gene>
<dbReference type="PANTHER" id="PTHR33969:SF2">
    <property type="entry name" value="SEGREGATION AND CONDENSATION PROTEIN A"/>
    <property type="match status" value="1"/>
</dbReference>
<evidence type="ECO:0000256" key="2">
    <source>
        <dbReference type="HAMAP-Rule" id="MF_01805"/>
    </source>
</evidence>
<dbReference type="EMBL" id="JAHESC010000002">
    <property type="protein sequence ID" value="MBT1685281.1"/>
    <property type="molecule type" value="Genomic_DNA"/>
</dbReference>
<evidence type="ECO:0000256" key="1">
    <source>
        <dbReference type="ARBA" id="ARBA00044777"/>
    </source>
</evidence>
<dbReference type="Proteomes" id="UP001319180">
    <property type="component" value="Unassembled WGS sequence"/>
</dbReference>
<accession>A0AAP2GFN4</accession>
<keyword evidence="2" id="KW-0131">Cell cycle</keyword>
<dbReference type="PANTHER" id="PTHR33969">
    <property type="entry name" value="SEGREGATION AND CONDENSATION PROTEIN A"/>
    <property type="match status" value="1"/>
</dbReference>
<keyword evidence="2" id="KW-0132">Cell division</keyword>
<feature type="region of interest" description="Disordered" evidence="3">
    <location>
        <begin position="274"/>
        <end position="307"/>
    </location>
</feature>
<sequence>MTTQENFEVKLPLFEGPFDLLLFFIERDELDIYDIPISKITNDFLAYIKQMEELNIEVASEFILVAATLMRIKSKMLLPRPQLDEQGNEIDPREELVRHLLEYKKYKSVVDIFHQMEETELQKEKRGNLVKELKSLAESTNVEAELQDVTVFKLMTIFERVLKRFEAEKNKPVHQVVQYPYTVDGQKKYLVTEVTKRGRVSFAELLETFPTRLGLIFNFLAILEMLALQLLAIQVGEGFNNFWITKYQGDQLEISSAVEEIEVPFEQSDVIASADSDAVLDHESSDGDEDDDADETEPEADTDRDKA</sequence>
<protein>
    <recommendedName>
        <fullName evidence="1 2">Segregation and condensation protein A</fullName>
    </recommendedName>
</protein>
<dbReference type="AlphaFoldDB" id="A0AAP2GFN4"/>
<comment type="subunit">
    <text evidence="2">Component of a cohesin-like complex composed of ScpA, ScpB and the Smc homodimer, in which ScpA and ScpB bind to the head domain of Smc. The presence of the three proteins is required for the association of the complex with DNA.</text>
</comment>
<dbReference type="Pfam" id="PF02616">
    <property type="entry name" value="SMC_ScpA"/>
    <property type="match status" value="1"/>
</dbReference>
<keyword evidence="2" id="KW-0159">Chromosome partition</keyword>
<dbReference type="HAMAP" id="MF_01805">
    <property type="entry name" value="ScpA"/>
    <property type="match status" value="1"/>
</dbReference>
<comment type="caution">
    <text evidence="4">The sequence shown here is derived from an EMBL/GenBank/DDBJ whole genome shotgun (WGS) entry which is preliminary data.</text>
</comment>
<comment type="similarity">
    <text evidence="2">Belongs to the ScpA family.</text>
</comment>
<dbReference type="GO" id="GO:0006260">
    <property type="term" value="P:DNA replication"/>
    <property type="evidence" value="ECO:0007669"/>
    <property type="project" value="UniProtKB-UniRule"/>
</dbReference>
<keyword evidence="5" id="KW-1185">Reference proteome</keyword>
<name>A0AAP2GFN4_9BACT</name>
<dbReference type="GO" id="GO:0005737">
    <property type="term" value="C:cytoplasm"/>
    <property type="evidence" value="ECO:0007669"/>
    <property type="project" value="UniProtKB-SubCell"/>
</dbReference>
<feature type="compositionally biased region" description="Acidic residues" evidence="3">
    <location>
        <begin position="286"/>
        <end position="300"/>
    </location>
</feature>